<proteinExistence type="predicted"/>
<keyword evidence="2" id="KW-1185">Reference proteome</keyword>
<dbReference type="InterPro" id="IPR023973">
    <property type="entry name" value="MbnC-like"/>
</dbReference>
<organism evidence="1 2">
    <name type="scientific">Candidatus Methylospira mobilis</name>
    <dbReference type="NCBI Taxonomy" id="1808979"/>
    <lineage>
        <taxon>Bacteria</taxon>
        <taxon>Pseudomonadati</taxon>
        <taxon>Pseudomonadota</taxon>
        <taxon>Gammaproteobacteria</taxon>
        <taxon>Methylococcales</taxon>
        <taxon>Methylococcaceae</taxon>
        <taxon>Candidatus Methylospira</taxon>
    </lineage>
</organism>
<gene>
    <name evidence="1" type="primary">mbnC</name>
    <name evidence="1" type="ORF">F6R98_10945</name>
</gene>
<dbReference type="RefSeq" id="WP_153249055.1">
    <property type="nucleotide sequence ID" value="NZ_CP044205.1"/>
</dbReference>
<protein>
    <submittedName>
        <fullName evidence="1">Methanobactin biosynthesis cassette protein MbnC</fullName>
    </submittedName>
</protein>
<dbReference type="OrthoDB" id="7302783at2"/>
<dbReference type="EMBL" id="CP044205">
    <property type="protein sequence ID" value="QFY43071.1"/>
    <property type="molecule type" value="Genomic_DNA"/>
</dbReference>
<dbReference type="Proteomes" id="UP000325755">
    <property type="component" value="Chromosome"/>
</dbReference>
<evidence type="ECO:0000313" key="2">
    <source>
        <dbReference type="Proteomes" id="UP000325755"/>
    </source>
</evidence>
<reference evidence="1 2" key="1">
    <citation type="submission" date="2019-09" db="EMBL/GenBank/DDBJ databases">
        <title>Ecophysiology of the spiral-shaped methanotroph Methylospira mobilis as revealed by the complete genome sequence.</title>
        <authorList>
            <person name="Oshkin I.Y."/>
            <person name="Dedysh S.N."/>
            <person name="Miroshnikov K."/>
            <person name="Danilova O.V."/>
            <person name="Hakobyan A."/>
            <person name="Liesack W."/>
        </authorList>
    </citation>
    <scope>NUCLEOTIDE SEQUENCE [LARGE SCALE GENOMIC DNA]</scope>
    <source>
        <strain evidence="1 2">Shm1</strain>
    </source>
</reference>
<dbReference type="KEGG" id="mmob:F6R98_10945"/>
<sequence>MNGRLIFDSDLLNLLPVPHPVWDHQSLDTPDWQGAYPRHTRAYVRLDLSFRVYWHTLYDVCPELIGLSGQPDGLPIFRPFMMWAEKLQLSFNWTFYLWVYCWLLQSEFATKLTPEIVHKLIAASAARWAVMDRGINSGIVIGGSDFPEVFAGWKQHAVDGRREVELIELDEPLPKPEQWLGYFTVPQFELDLFPGWSEIPQ</sequence>
<accession>A0A5Q0BLI0</accession>
<dbReference type="AlphaFoldDB" id="A0A5Q0BLI0"/>
<dbReference type="NCBIfam" id="TIGR04061">
    <property type="entry name" value="AZL_007950_fam"/>
    <property type="match status" value="1"/>
</dbReference>
<evidence type="ECO:0000313" key="1">
    <source>
        <dbReference type="EMBL" id="QFY43071.1"/>
    </source>
</evidence>
<name>A0A5Q0BLI0_9GAMM</name>
<dbReference type="InParanoid" id="A0A5Q0BLI0"/>
<dbReference type="NCBIfam" id="TIGR04160">
    <property type="entry name" value="methbact_MbnC"/>
    <property type="match status" value="1"/>
</dbReference>